<dbReference type="AlphaFoldDB" id="A0AAN4Z0B0"/>
<organism evidence="1 2">
    <name type="scientific">Pristionchus mayeri</name>
    <dbReference type="NCBI Taxonomy" id="1317129"/>
    <lineage>
        <taxon>Eukaryota</taxon>
        <taxon>Metazoa</taxon>
        <taxon>Ecdysozoa</taxon>
        <taxon>Nematoda</taxon>
        <taxon>Chromadorea</taxon>
        <taxon>Rhabditida</taxon>
        <taxon>Rhabditina</taxon>
        <taxon>Diplogasteromorpha</taxon>
        <taxon>Diplogasteroidea</taxon>
        <taxon>Neodiplogasteridae</taxon>
        <taxon>Pristionchus</taxon>
    </lineage>
</organism>
<feature type="non-terminal residue" evidence="1">
    <location>
        <position position="127"/>
    </location>
</feature>
<evidence type="ECO:0000313" key="1">
    <source>
        <dbReference type="EMBL" id="GMR31064.1"/>
    </source>
</evidence>
<accession>A0AAN4Z0B0</accession>
<evidence type="ECO:0000313" key="2">
    <source>
        <dbReference type="Proteomes" id="UP001328107"/>
    </source>
</evidence>
<keyword evidence="2" id="KW-1185">Reference proteome</keyword>
<dbReference type="Proteomes" id="UP001328107">
    <property type="component" value="Unassembled WGS sequence"/>
</dbReference>
<dbReference type="EMBL" id="BTRK01000001">
    <property type="protein sequence ID" value="GMR31064.1"/>
    <property type="molecule type" value="Genomic_DNA"/>
</dbReference>
<name>A0AAN4Z0B0_9BILA</name>
<comment type="caution">
    <text evidence="1">The sequence shown here is derived from an EMBL/GenBank/DDBJ whole genome shotgun (WGS) entry which is preliminary data.</text>
</comment>
<reference evidence="2" key="1">
    <citation type="submission" date="2022-10" db="EMBL/GenBank/DDBJ databases">
        <title>Genome assembly of Pristionchus species.</title>
        <authorList>
            <person name="Yoshida K."/>
            <person name="Sommer R.J."/>
        </authorList>
    </citation>
    <scope>NUCLEOTIDE SEQUENCE [LARGE SCALE GENOMIC DNA]</scope>
    <source>
        <strain evidence="2">RS5460</strain>
    </source>
</reference>
<feature type="non-terminal residue" evidence="1">
    <location>
        <position position="1"/>
    </location>
</feature>
<proteinExistence type="predicted"/>
<sequence>VTKSAIDYVKREFEAIPLVERAILKLANHSGIRIQIGRFPRIYSPSSLLFVAGFWCEGEGKARDGECEREEETRTEAYAIPKQAEDNFNGLSLDDLLFDYRVSIADIEKTTSLLLLPQSMDVEKKNR</sequence>
<protein>
    <submittedName>
        <fullName evidence="1">Uncharacterized protein</fullName>
    </submittedName>
</protein>
<gene>
    <name evidence="1" type="ORF">PMAYCL1PPCAC_01259</name>
</gene>